<protein>
    <submittedName>
        <fullName evidence="4">ENTH domain-containing protein</fullName>
    </submittedName>
</protein>
<evidence type="ECO:0000259" key="2">
    <source>
        <dbReference type="PROSITE" id="PS50942"/>
    </source>
</evidence>
<feature type="region of interest" description="Disordered" evidence="1">
    <location>
        <begin position="177"/>
        <end position="196"/>
    </location>
</feature>
<dbReference type="Gene3D" id="1.25.40.90">
    <property type="match status" value="1"/>
</dbReference>
<reference evidence="4" key="1">
    <citation type="submission" date="2022-11" db="UniProtKB">
        <authorList>
            <consortium name="WormBaseParasite"/>
        </authorList>
    </citation>
    <scope>IDENTIFICATION</scope>
</reference>
<dbReference type="Proteomes" id="UP000887561">
    <property type="component" value="Unplaced"/>
</dbReference>
<organism evidence="3 4">
    <name type="scientific">Meloidogyne javanica</name>
    <name type="common">Root-knot nematode worm</name>
    <dbReference type="NCBI Taxonomy" id="6303"/>
    <lineage>
        <taxon>Eukaryota</taxon>
        <taxon>Metazoa</taxon>
        <taxon>Ecdysozoa</taxon>
        <taxon>Nematoda</taxon>
        <taxon>Chromadorea</taxon>
        <taxon>Rhabditida</taxon>
        <taxon>Tylenchina</taxon>
        <taxon>Tylenchomorpha</taxon>
        <taxon>Tylenchoidea</taxon>
        <taxon>Meloidogynidae</taxon>
        <taxon>Meloidogyninae</taxon>
        <taxon>Meloidogyne</taxon>
        <taxon>Meloidogyne incognita group</taxon>
    </lineage>
</organism>
<proteinExistence type="predicted"/>
<dbReference type="PANTHER" id="PTHR12276">
    <property type="entry name" value="EPSIN/ENT-RELATED"/>
    <property type="match status" value="1"/>
</dbReference>
<dbReference type="GO" id="GO:0030125">
    <property type="term" value="C:clathrin vesicle coat"/>
    <property type="evidence" value="ECO:0007669"/>
    <property type="project" value="TreeGrafter"/>
</dbReference>
<dbReference type="Pfam" id="PF01417">
    <property type="entry name" value="ENTH"/>
    <property type="match status" value="1"/>
</dbReference>
<dbReference type="SMART" id="SM00273">
    <property type="entry name" value="ENTH"/>
    <property type="match status" value="1"/>
</dbReference>
<dbReference type="AlphaFoldDB" id="A0A915N8M4"/>
<dbReference type="CDD" id="cd16990">
    <property type="entry name" value="ENTH_Epsin"/>
    <property type="match status" value="1"/>
</dbReference>
<dbReference type="InterPro" id="IPR008942">
    <property type="entry name" value="ENTH_VHS"/>
</dbReference>
<keyword evidence="3" id="KW-1185">Reference proteome</keyword>
<evidence type="ECO:0000313" key="4">
    <source>
        <dbReference type="WBParaSite" id="scaffold793_cov304.g1788"/>
    </source>
</evidence>
<dbReference type="GO" id="GO:0005543">
    <property type="term" value="F:phospholipid binding"/>
    <property type="evidence" value="ECO:0007669"/>
    <property type="project" value="TreeGrafter"/>
</dbReference>
<evidence type="ECO:0000313" key="3">
    <source>
        <dbReference type="Proteomes" id="UP000887561"/>
    </source>
</evidence>
<dbReference type="GO" id="GO:0006897">
    <property type="term" value="P:endocytosis"/>
    <property type="evidence" value="ECO:0007669"/>
    <property type="project" value="TreeGrafter"/>
</dbReference>
<dbReference type="PROSITE" id="PS50942">
    <property type="entry name" value="ENTH"/>
    <property type="match status" value="1"/>
</dbReference>
<dbReference type="PANTHER" id="PTHR12276:SF115">
    <property type="entry name" value="FI19443P1"/>
    <property type="match status" value="1"/>
</dbReference>
<dbReference type="GO" id="GO:0030276">
    <property type="term" value="F:clathrin binding"/>
    <property type="evidence" value="ECO:0007669"/>
    <property type="project" value="TreeGrafter"/>
</dbReference>
<dbReference type="SUPFAM" id="SSF48464">
    <property type="entry name" value="ENTH/VHS domain"/>
    <property type="match status" value="1"/>
</dbReference>
<evidence type="ECO:0000256" key="1">
    <source>
        <dbReference type="SAM" id="MobiDB-lite"/>
    </source>
</evidence>
<dbReference type="FunFam" id="1.25.40.90:FF:000006">
    <property type="entry name" value="Clathrin interactor 1"/>
    <property type="match status" value="1"/>
</dbReference>
<sequence length="240" mass="27594">MPKLLKIRRRVKNVALKYTNAQVKVREITSNDPWGPTTALMSEIADMTYALILFDEVMSIIWKRLNDHGKNWRHVYKSMVLLDYLIKCGSERVVKQCKEKISSIEILKDFQHIEENRDQGLNVRTKANQLVALLTDDEKLKSERARFILTRRRFMHIETFGISSDGTRRAGTSCGRTIDSNGGPVDPEFEEARPSSLGEEEMQLQIALALSKDGDGPVEFEEVRPYWASLFLFICQLLTK</sequence>
<accession>A0A915N8M4</accession>
<dbReference type="WBParaSite" id="scaffold793_cov304.g1788">
    <property type="protein sequence ID" value="scaffold793_cov304.g1788"/>
    <property type="gene ID" value="scaffold793_cov304.g1788"/>
</dbReference>
<feature type="domain" description="ENTH" evidence="2">
    <location>
        <begin position="13"/>
        <end position="144"/>
    </location>
</feature>
<dbReference type="InterPro" id="IPR013809">
    <property type="entry name" value="ENTH"/>
</dbReference>
<dbReference type="GO" id="GO:0005886">
    <property type="term" value="C:plasma membrane"/>
    <property type="evidence" value="ECO:0007669"/>
    <property type="project" value="TreeGrafter"/>
</dbReference>
<name>A0A915N8M4_MELJA</name>
<dbReference type="GO" id="GO:0005768">
    <property type="term" value="C:endosome"/>
    <property type="evidence" value="ECO:0007669"/>
    <property type="project" value="TreeGrafter"/>
</dbReference>